<dbReference type="SUPFAM" id="SSF51735">
    <property type="entry name" value="NAD(P)-binding Rossmann-fold domains"/>
    <property type="match status" value="1"/>
</dbReference>
<comment type="caution">
    <text evidence="1">The sequence shown here is derived from an EMBL/GenBank/DDBJ whole genome shotgun (WGS) entry which is preliminary data.</text>
</comment>
<dbReference type="InterPro" id="IPR002347">
    <property type="entry name" value="SDR_fam"/>
</dbReference>
<dbReference type="PRINTS" id="PR00081">
    <property type="entry name" value="GDHRDH"/>
</dbReference>
<dbReference type="InterPro" id="IPR036291">
    <property type="entry name" value="NAD(P)-bd_dom_sf"/>
</dbReference>
<reference evidence="1 2" key="1">
    <citation type="submission" date="2020-08" db="EMBL/GenBank/DDBJ databases">
        <title>Genomic Encyclopedia of Type Strains, Phase IV (KMG-IV): sequencing the most valuable type-strain genomes for metagenomic binning, comparative biology and taxonomic classification.</title>
        <authorList>
            <person name="Goeker M."/>
        </authorList>
    </citation>
    <scope>NUCLEOTIDE SEQUENCE [LARGE SCALE GENOMIC DNA]</scope>
    <source>
        <strain evidence="1 2">DSM 27026</strain>
    </source>
</reference>
<sequence>MAVYLITGGARGIDSGIARRLVAQGGTVIIAGKVTRHVAGARSVICDLADAAQVASLLMGIEILEGKLDGLVCDAAHLTHIFPLVAAAAPLLRAAPCAEVTLTSAHAASEGALASLSASLGPKIRVNCLVE</sequence>
<protein>
    <submittedName>
        <fullName evidence="1">NAD(P)-dependent dehydrogenase (Short-subunit alcohol dehydrogenase family)</fullName>
    </submittedName>
</protein>
<evidence type="ECO:0000313" key="1">
    <source>
        <dbReference type="EMBL" id="MBB5372536.1"/>
    </source>
</evidence>
<name>A0A840V9Y0_9PROT</name>
<proteinExistence type="predicted"/>
<dbReference type="RefSeq" id="WP_183265553.1">
    <property type="nucleotide sequence ID" value="NZ_JACHFJ010000002.1"/>
</dbReference>
<dbReference type="AlphaFoldDB" id="A0A840V9Y0"/>
<dbReference type="EMBL" id="JACHFJ010000002">
    <property type="protein sequence ID" value="MBB5372536.1"/>
    <property type="molecule type" value="Genomic_DNA"/>
</dbReference>
<accession>A0A840V9Y0</accession>
<evidence type="ECO:0000313" key="2">
    <source>
        <dbReference type="Proteomes" id="UP000553706"/>
    </source>
</evidence>
<keyword evidence="2" id="KW-1185">Reference proteome</keyword>
<dbReference type="Gene3D" id="3.40.50.720">
    <property type="entry name" value="NAD(P)-binding Rossmann-like Domain"/>
    <property type="match status" value="1"/>
</dbReference>
<gene>
    <name evidence="1" type="ORF">HNP71_000774</name>
</gene>
<dbReference type="Proteomes" id="UP000553706">
    <property type="component" value="Unassembled WGS sequence"/>
</dbReference>
<organism evidence="1 2">
    <name type="scientific">Acidocella aromatica</name>
    <dbReference type="NCBI Taxonomy" id="1303579"/>
    <lineage>
        <taxon>Bacteria</taxon>
        <taxon>Pseudomonadati</taxon>
        <taxon>Pseudomonadota</taxon>
        <taxon>Alphaproteobacteria</taxon>
        <taxon>Acetobacterales</taxon>
        <taxon>Acidocellaceae</taxon>
        <taxon>Acidocella</taxon>
    </lineage>
</organism>